<sequence length="303" mass="35654">MVQTDLKAVSKRFFMFYYPVFLIIILTNMTLMHTIGFNPWGVSLSVKIIYYNIHMIILFFAFIMVRLFIRLQVTWIWVLYILFALLASELVNFLLGGVFLQTVMNYPKIDSFNTTILIFLRSCNAITFLLLFFIAEKSYLFEKRFQTEQIKWIANEKKMVENQLKLLQAQIEPHFLFNTLTAVGTSYETNIEKGRNMLDNFIRYLRTSLDQTRKDETTVKHEIELITAYLDIFCIRLGKRLRYKIDIPEEIEHLKIPSMLIQPMVENAIKHGIEPKIDGGEISIQAEKKKTYFTGLSQIQARV</sequence>
<evidence type="ECO:0000256" key="1">
    <source>
        <dbReference type="SAM" id="Phobius"/>
    </source>
</evidence>
<comment type="caution">
    <text evidence="3">The sequence shown here is derived from an EMBL/GenBank/DDBJ whole genome shotgun (WGS) entry which is preliminary data.</text>
</comment>
<feature type="transmembrane region" description="Helical" evidence="1">
    <location>
        <begin position="48"/>
        <end position="69"/>
    </location>
</feature>
<keyword evidence="3" id="KW-0418">Kinase</keyword>
<keyword evidence="1" id="KW-1133">Transmembrane helix</keyword>
<dbReference type="InterPro" id="IPR050640">
    <property type="entry name" value="Bact_2-comp_sensor_kinase"/>
</dbReference>
<feature type="transmembrane region" description="Helical" evidence="1">
    <location>
        <begin position="112"/>
        <end position="135"/>
    </location>
</feature>
<reference evidence="4" key="1">
    <citation type="submission" date="2012-11" db="EMBL/GenBank/DDBJ databases">
        <authorList>
            <person name="Lucero-Rivera Y.E."/>
            <person name="Tovar-Ramirez D."/>
        </authorList>
    </citation>
    <scope>NUCLEOTIDE SEQUENCE [LARGE SCALE GENOMIC DNA]</scope>
    <source>
        <strain evidence="4">Araruama</strain>
    </source>
</reference>
<dbReference type="AlphaFoldDB" id="A0A1V1P3N5"/>
<evidence type="ECO:0000313" key="3">
    <source>
        <dbReference type="EMBL" id="ETR69411.1"/>
    </source>
</evidence>
<evidence type="ECO:0000259" key="2">
    <source>
        <dbReference type="Pfam" id="PF06580"/>
    </source>
</evidence>
<protein>
    <submittedName>
        <fullName evidence="3">Signal transduction histidine kinase LytS</fullName>
    </submittedName>
</protein>
<feature type="domain" description="Signal transduction histidine kinase internal region" evidence="2">
    <location>
        <begin position="163"/>
        <end position="241"/>
    </location>
</feature>
<accession>A0A1V1P3N5</accession>
<dbReference type="EMBL" id="ATBP01000651">
    <property type="protein sequence ID" value="ETR69411.1"/>
    <property type="molecule type" value="Genomic_DNA"/>
</dbReference>
<dbReference type="InterPro" id="IPR036890">
    <property type="entry name" value="HATPase_C_sf"/>
</dbReference>
<proteinExistence type="predicted"/>
<gene>
    <name evidence="3" type="ORF">OMM_09617</name>
</gene>
<dbReference type="PANTHER" id="PTHR34220">
    <property type="entry name" value="SENSOR HISTIDINE KINASE YPDA"/>
    <property type="match status" value="1"/>
</dbReference>
<feature type="transmembrane region" description="Helical" evidence="1">
    <location>
        <begin position="76"/>
        <end position="100"/>
    </location>
</feature>
<dbReference type="GO" id="GO:0000155">
    <property type="term" value="F:phosphorelay sensor kinase activity"/>
    <property type="evidence" value="ECO:0007669"/>
    <property type="project" value="InterPro"/>
</dbReference>
<dbReference type="InterPro" id="IPR010559">
    <property type="entry name" value="Sig_transdc_His_kin_internal"/>
</dbReference>
<feature type="transmembrane region" description="Helical" evidence="1">
    <location>
        <begin position="16"/>
        <end position="36"/>
    </location>
</feature>
<keyword evidence="3" id="KW-0808">Transferase</keyword>
<keyword evidence="1" id="KW-0812">Transmembrane</keyword>
<dbReference type="PANTHER" id="PTHR34220:SF9">
    <property type="entry name" value="SIGNAL TRANSDUCTION HISTIDINE KINASE INTERNAL REGION DOMAIN-CONTAINING PROTEIN"/>
    <property type="match status" value="1"/>
</dbReference>
<dbReference type="Pfam" id="PF06580">
    <property type="entry name" value="His_kinase"/>
    <property type="match status" value="1"/>
</dbReference>
<dbReference type="SUPFAM" id="SSF55874">
    <property type="entry name" value="ATPase domain of HSP90 chaperone/DNA topoisomerase II/histidine kinase"/>
    <property type="match status" value="1"/>
</dbReference>
<name>A0A1V1P3N5_9BACT</name>
<evidence type="ECO:0000313" key="4">
    <source>
        <dbReference type="Proteomes" id="UP000189670"/>
    </source>
</evidence>
<keyword evidence="1" id="KW-0472">Membrane</keyword>
<dbReference type="Proteomes" id="UP000189670">
    <property type="component" value="Unassembled WGS sequence"/>
</dbReference>
<organism evidence="3 4">
    <name type="scientific">Candidatus Magnetoglobus multicellularis str. Araruama</name>
    <dbReference type="NCBI Taxonomy" id="890399"/>
    <lineage>
        <taxon>Bacteria</taxon>
        <taxon>Pseudomonadati</taxon>
        <taxon>Thermodesulfobacteriota</taxon>
        <taxon>Desulfobacteria</taxon>
        <taxon>Desulfobacterales</taxon>
        <taxon>Desulfobacteraceae</taxon>
        <taxon>Candidatus Magnetoglobus</taxon>
    </lineage>
</organism>
<dbReference type="GO" id="GO:0016020">
    <property type="term" value="C:membrane"/>
    <property type="evidence" value="ECO:0007669"/>
    <property type="project" value="InterPro"/>
</dbReference>